<evidence type="ECO:0000313" key="2">
    <source>
        <dbReference type="EMBL" id="BBO22167.1"/>
    </source>
</evidence>
<keyword evidence="1" id="KW-0812">Transmembrane</keyword>
<accession>A0A809S0V4</accession>
<feature type="transmembrane region" description="Helical" evidence="1">
    <location>
        <begin position="114"/>
        <end position="130"/>
    </location>
</feature>
<feature type="transmembrane region" description="Helical" evidence="1">
    <location>
        <begin position="6"/>
        <end position="27"/>
    </location>
</feature>
<dbReference type="KEGG" id="ddz:DSYM_28660"/>
<keyword evidence="1" id="KW-1133">Transmembrane helix</keyword>
<dbReference type="AlphaFoldDB" id="A0A809S0V4"/>
<feature type="transmembrane region" description="Helical" evidence="1">
    <location>
        <begin position="166"/>
        <end position="186"/>
    </location>
</feature>
<gene>
    <name evidence="2" type="ORF">DSYM_28660</name>
</gene>
<dbReference type="InterPro" id="IPR003425">
    <property type="entry name" value="CCB3/YggT"/>
</dbReference>
<reference evidence="2" key="1">
    <citation type="journal article" name="DNA Res.">
        <title>The physiological potential of anammox bacteria as revealed by their core genome structure.</title>
        <authorList>
            <person name="Okubo T."/>
            <person name="Toyoda A."/>
            <person name="Fukuhara K."/>
            <person name="Uchiyama I."/>
            <person name="Harigaya Y."/>
            <person name="Kuroiwa M."/>
            <person name="Suzuki T."/>
            <person name="Murakami Y."/>
            <person name="Suwa Y."/>
            <person name="Takami H."/>
        </authorList>
    </citation>
    <scope>NUCLEOTIDE SEQUENCE</scope>
    <source>
        <strain evidence="2">317325-3</strain>
    </source>
</reference>
<feature type="transmembrane region" description="Helical" evidence="1">
    <location>
        <begin position="90"/>
        <end position="107"/>
    </location>
</feature>
<evidence type="ECO:0000313" key="3">
    <source>
        <dbReference type="Proteomes" id="UP000662914"/>
    </source>
</evidence>
<evidence type="ECO:0000256" key="1">
    <source>
        <dbReference type="SAM" id="Phobius"/>
    </source>
</evidence>
<dbReference type="Pfam" id="PF02325">
    <property type="entry name" value="CCB3_YggT"/>
    <property type="match status" value="2"/>
</dbReference>
<evidence type="ECO:0008006" key="4">
    <source>
        <dbReference type="Google" id="ProtNLM"/>
    </source>
</evidence>
<sequence length="191" mass="21332">MLTNLLLLILETVTGFFVFMLLLRFYMQLLRASFRNQVGHFVVAVTDWLVRPARRLIPGLFGFDMPSLTGALVLHGAYLAIAFWLKRFSFATGAAIAIPVVVAIAVVELLRFSAYLLIGVVLFSAALSWFNPRAPLAPLFNSLSRPFLRPFQRLIPPIANVDLSPLVLLLALQVVLMVLSWLRVLLIPFIA</sequence>
<dbReference type="GO" id="GO:0016020">
    <property type="term" value="C:membrane"/>
    <property type="evidence" value="ECO:0007669"/>
    <property type="project" value="InterPro"/>
</dbReference>
<organism evidence="2 3">
    <name type="scientific">Candidatus Desulfobacillus denitrificans</name>
    <dbReference type="NCBI Taxonomy" id="2608985"/>
    <lineage>
        <taxon>Bacteria</taxon>
        <taxon>Pseudomonadati</taxon>
        <taxon>Pseudomonadota</taxon>
        <taxon>Betaproteobacteria</taxon>
        <taxon>Candidatus Desulfobacillus</taxon>
    </lineage>
</organism>
<feature type="transmembrane region" description="Helical" evidence="1">
    <location>
        <begin position="61"/>
        <end position="84"/>
    </location>
</feature>
<protein>
    <recommendedName>
        <fullName evidence="4">YggT family protein</fullName>
    </recommendedName>
</protein>
<proteinExistence type="predicted"/>
<dbReference type="EMBL" id="AP021857">
    <property type="protein sequence ID" value="BBO22167.1"/>
    <property type="molecule type" value="Genomic_DNA"/>
</dbReference>
<dbReference type="Proteomes" id="UP000662914">
    <property type="component" value="Chromosome"/>
</dbReference>
<keyword evidence="1" id="KW-0472">Membrane</keyword>
<name>A0A809S0V4_9PROT</name>